<feature type="chain" id="PRO_5021778878" evidence="2">
    <location>
        <begin position="22"/>
        <end position="330"/>
    </location>
</feature>
<dbReference type="Proteomes" id="UP000321337">
    <property type="component" value="Unassembled WGS sequence"/>
</dbReference>
<reference evidence="3 4" key="1">
    <citation type="submission" date="2019-07" db="EMBL/GenBank/DDBJ databases">
        <title>Whole genome shotgun sequence of Thiobacillus plumbophilus NBRC 107929.</title>
        <authorList>
            <person name="Hosoyama A."/>
            <person name="Uohara A."/>
            <person name="Ohji S."/>
            <person name="Ichikawa N."/>
        </authorList>
    </citation>
    <scope>NUCLEOTIDE SEQUENCE [LARGE SCALE GENOMIC DNA]</scope>
    <source>
        <strain evidence="3 4">NBRC 107929</strain>
    </source>
</reference>
<dbReference type="RefSeq" id="WP_170227458.1">
    <property type="nucleotide sequence ID" value="NZ_AP021884.1"/>
</dbReference>
<keyword evidence="4" id="KW-1185">Reference proteome</keyword>
<keyword evidence="2" id="KW-0732">Signal</keyword>
<dbReference type="AlphaFoldDB" id="A0A512LAY2"/>
<organism evidence="3 4">
    <name type="scientific">Sulfuriferula plumbiphila</name>
    <dbReference type="NCBI Taxonomy" id="171865"/>
    <lineage>
        <taxon>Bacteria</taxon>
        <taxon>Pseudomonadati</taxon>
        <taxon>Pseudomonadota</taxon>
        <taxon>Betaproteobacteria</taxon>
        <taxon>Nitrosomonadales</taxon>
        <taxon>Sulfuricellaceae</taxon>
        <taxon>Sulfuriferula</taxon>
    </lineage>
</organism>
<comment type="caution">
    <text evidence="3">The sequence shown here is derived from an EMBL/GenBank/DDBJ whole genome shotgun (WGS) entry which is preliminary data.</text>
</comment>
<feature type="compositionally biased region" description="Gly residues" evidence="1">
    <location>
        <begin position="270"/>
        <end position="330"/>
    </location>
</feature>
<accession>A0A512LAY2</accession>
<gene>
    <name evidence="3" type="ORF">TPL01_27830</name>
</gene>
<dbReference type="EMBL" id="BKAD01000033">
    <property type="protein sequence ID" value="GEP31645.1"/>
    <property type="molecule type" value="Genomic_DNA"/>
</dbReference>
<feature type="region of interest" description="Disordered" evidence="1">
    <location>
        <begin position="255"/>
        <end position="330"/>
    </location>
</feature>
<protein>
    <submittedName>
        <fullName evidence="3">Uncharacterized protein</fullName>
    </submittedName>
</protein>
<sequence length="330" mass="33799">MTHSRILIMLTGLMLAAAAHAELPPSLGQATVQLALTPAQRQSLTTNLESALAAGVEEQDLRAVMRLAAMHKYSAVQAAAFVQKLAAVRRDGLPVALVRDKLLEGMAKKVPSETILAVASKWQEALQDARSRVQAMEERGLKYGNTEERDTLINLGAGLRQRYGAKEALSTLAQSGTQGGRMASSAGSLIAAGNLAELLLLHDATPTQALELPRASLRAGDTPAQILTLQKNVLDQLRQGIAPVDVVARMRRQFSPEADGRPPFATPGQTPGGSWPGGGFPGGGFPGGGFPGGAPGGGFPGGGFPGGGFPGGGFPGGVPGGGFPKGGGGY</sequence>
<feature type="signal peptide" evidence="2">
    <location>
        <begin position="1"/>
        <end position="21"/>
    </location>
</feature>
<proteinExistence type="predicted"/>
<evidence type="ECO:0000313" key="3">
    <source>
        <dbReference type="EMBL" id="GEP31645.1"/>
    </source>
</evidence>
<evidence type="ECO:0000256" key="2">
    <source>
        <dbReference type="SAM" id="SignalP"/>
    </source>
</evidence>
<evidence type="ECO:0000313" key="4">
    <source>
        <dbReference type="Proteomes" id="UP000321337"/>
    </source>
</evidence>
<evidence type="ECO:0000256" key="1">
    <source>
        <dbReference type="SAM" id="MobiDB-lite"/>
    </source>
</evidence>
<name>A0A512LAY2_9PROT</name>